<reference evidence="6" key="1">
    <citation type="submission" date="2022-11" db="UniProtKB">
        <authorList>
            <consortium name="WormBaseParasite"/>
        </authorList>
    </citation>
    <scope>IDENTIFICATION</scope>
</reference>
<evidence type="ECO:0000259" key="4">
    <source>
        <dbReference type="PROSITE" id="PS50089"/>
    </source>
</evidence>
<feature type="domain" description="RING-type" evidence="4">
    <location>
        <begin position="202"/>
        <end position="241"/>
    </location>
</feature>
<proteinExistence type="predicted"/>
<dbReference type="WBParaSite" id="ACRNAN_Path_151.g547.t1">
    <property type="protein sequence ID" value="ACRNAN_Path_151.g547.t1"/>
    <property type="gene ID" value="ACRNAN_Path_151.g547"/>
</dbReference>
<evidence type="ECO:0000256" key="1">
    <source>
        <dbReference type="ARBA" id="ARBA00022771"/>
    </source>
</evidence>
<evidence type="ECO:0000256" key="3">
    <source>
        <dbReference type="PROSITE-ProRule" id="PRU00175"/>
    </source>
</evidence>
<dbReference type="InterPro" id="IPR013083">
    <property type="entry name" value="Znf_RING/FYVE/PHD"/>
</dbReference>
<sequence>MTTCSESTSSLVLTKAEWYNSSDFIITKEKIKTLLGNRRMIVLNMLFLRDYHELPRIGLASHSLLEMHMKGLEIKNAANSKVPWILTHIYSKRDPNWVRQSFKKEDVVQFIFKLINNEQIEIEYAFKGVRSSAYRYPLAPLKLDAYLVTFIPGAHYSPTVKFMTEHELLEYLTKSNMKVTLQEKLRTLSEYKPPSPIFPHECKICYNSNIDRIFIPCGHCFCSSCCENMKNSGRKTCPLCSTKRDSIMMIKKAKECLLCPRSSTCVLSAVATPCGCLFSCNESIEFEKPIHCPNCDRGIKKIYQAFF</sequence>
<dbReference type="Proteomes" id="UP000887540">
    <property type="component" value="Unplaced"/>
</dbReference>
<evidence type="ECO:0000313" key="5">
    <source>
        <dbReference type="Proteomes" id="UP000887540"/>
    </source>
</evidence>
<dbReference type="PROSITE" id="PS50089">
    <property type="entry name" value="ZF_RING_2"/>
    <property type="match status" value="1"/>
</dbReference>
<organism evidence="5 6">
    <name type="scientific">Acrobeloides nanus</name>
    <dbReference type="NCBI Taxonomy" id="290746"/>
    <lineage>
        <taxon>Eukaryota</taxon>
        <taxon>Metazoa</taxon>
        <taxon>Ecdysozoa</taxon>
        <taxon>Nematoda</taxon>
        <taxon>Chromadorea</taxon>
        <taxon>Rhabditida</taxon>
        <taxon>Tylenchina</taxon>
        <taxon>Cephalobomorpha</taxon>
        <taxon>Cephaloboidea</taxon>
        <taxon>Cephalobidae</taxon>
        <taxon>Acrobeloides</taxon>
    </lineage>
</organism>
<accession>A0A914C282</accession>
<dbReference type="InterPro" id="IPR001841">
    <property type="entry name" value="Znf_RING"/>
</dbReference>
<keyword evidence="1 3" id="KW-0479">Metal-binding</keyword>
<dbReference type="Pfam" id="PF13920">
    <property type="entry name" value="zf-C3HC4_3"/>
    <property type="match status" value="1"/>
</dbReference>
<dbReference type="SUPFAM" id="SSF57850">
    <property type="entry name" value="RING/U-box"/>
    <property type="match status" value="1"/>
</dbReference>
<keyword evidence="5" id="KW-1185">Reference proteome</keyword>
<keyword evidence="1 3" id="KW-0863">Zinc-finger</keyword>
<evidence type="ECO:0000256" key="2">
    <source>
        <dbReference type="ARBA" id="ARBA00022833"/>
    </source>
</evidence>
<keyword evidence="2" id="KW-0862">Zinc</keyword>
<dbReference type="AlphaFoldDB" id="A0A914C282"/>
<dbReference type="CDD" id="cd16449">
    <property type="entry name" value="RING-HC"/>
    <property type="match status" value="1"/>
</dbReference>
<dbReference type="SMART" id="SM00184">
    <property type="entry name" value="RING"/>
    <property type="match status" value="1"/>
</dbReference>
<dbReference type="Gene3D" id="3.30.40.10">
    <property type="entry name" value="Zinc/RING finger domain, C3HC4 (zinc finger)"/>
    <property type="match status" value="1"/>
</dbReference>
<dbReference type="GO" id="GO:0008270">
    <property type="term" value="F:zinc ion binding"/>
    <property type="evidence" value="ECO:0007669"/>
    <property type="project" value="UniProtKB-KW"/>
</dbReference>
<name>A0A914C282_9BILA</name>
<evidence type="ECO:0000313" key="6">
    <source>
        <dbReference type="WBParaSite" id="ACRNAN_Path_151.g547.t1"/>
    </source>
</evidence>
<protein>
    <submittedName>
        <fullName evidence="6">RING-type domain-containing protein</fullName>
    </submittedName>
</protein>